<feature type="compositionally biased region" description="Polar residues" evidence="1">
    <location>
        <begin position="40"/>
        <end position="50"/>
    </location>
</feature>
<name>A0ABR1MJA1_9PEZI</name>
<evidence type="ECO:0000313" key="3">
    <source>
        <dbReference type="Proteomes" id="UP001365128"/>
    </source>
</evidence>
<sequence>VFLRFCSSNQPGQQERPDELHEARPWQSDRRRDQAASGAQRAQHNQPNCKSSHRRARHHDLAGRLLPGRIYQQAAAVRHPVHRSRAGEAAPARSSQAPATRRAPQTPSPPCKRSPADRPEHGGPRAERTPPARRRNRGCAPEREWRRLGNGRRLADIQEVQEVQKKDPWWQKTQAASQGPDGLGDAELGDHDGECGSQAQEEGRDARGGGGGGGRSGVEEGQGRSQPQRPGSRASRRLPWCDSSRPWHWLGLRFQTSTCRRERHWGIGHLRRAD</sequence>
<feature type="region of interest" description="Disordered" evidence="1">
    <location>
        <begin position="76"/>
        <end position="144"/>
    </location>
</feature>
<dbReference type="EMBL" id="JBBPDW010000011">
    <property type="protein sequence ID" value="KAK7548124.1"/>
    <property type="molecule type" value="Genomic_DNA"/>
</dbReference>
<keyword evidence="3" id="KW-1185">Reference proteome</keyword>
<feature type="region of interest" description="Disordered" evidence="1">
    <location>
        <begin position="1"/>
        <end position="60"/>
    </location>
</feature>
<reference evidence="2 3" key="1">
    <citation type="submission" date="2024-04" db="EMBL/GenBank/DDBJ databases">
        <title>Phyllosticta paracitricarpa is synonymous to the EU quarantine fungus P. citricarpa based on phylogenomic analyses.</title>
        <authorList>
            <consortium name="Lawrence Berkeley National Laboratory"/>
            <person name="Van Ingen-Buijs V.A."/>
            <person name="Van Westerhoven A.C."/>
            <person name="Haridas S."/>
            <person name="Skiadas P."/>
            <person name="Martin F."/>
            <person name="Groenewald J.Z."/>
            <person name="Crous P.W."/>
            <person name="Seidl M.F."/>
        </authorList>
    </citation>
    <scope>NUCLEOTIDE SEQUENCE [LARGE SCALE GENOMIC DNA]</scope>
    <source>
        <strain evidence="2 3">CBS 122670</strain>
    </source>
</reference>
<evidence type="ECO:0000313" key="2">
    <source>
        <dbReference type="EMBL" id="KAK7548124.1"/>
    </source>
</evidence>
<feature type="region of interest" description="Disordered" evidence="1">
    <location>
        <begin position="162"/>
        <end position="244"/>
    </location>
</feature>
<comment type="caution">
    <text evidence="2">The sequence shown here is derived from an EMBL/GenBank/DDBJ whole genome shotgun (WGS) entry which is preliminary data.</text>
</comment>
<feature type="compositionally biased region" description="Basic and acidic residues" evidence="1">
    <location>
        <begin position="15"/>
        <end position="34"/>
    </location>
</feature>
<feature type="non-terminal residue" evidence="2">
    <location>
        <position position="1"/>
    </location>
</feature>
<feature type="compositionally biased region" description="Polar residues" evidence="1">
    <location>
        <begin position="1"/>
        <end position="13"/>
    </location>
</feature>
<dbReference type="Proteomes" id="UP001365128">
    <property type="component" value="Unassembled WGS sequence"/>
</dbReference>
<proteinExistence type="predicted"/>
<evidence type="ECO:0000256" key="1">
    <source>
        <dbReference type="SAM" id="MobiDB-lite"/>
    </source>
</evidence>
<feature type="compositionally biased region" description="Basic and acidic residues" evidence="1">
    <location>
        <begin position="114"/>
        <end position="130"/>
    </location>
</feature>
<protein>
    <submittedName>
        <fullName evidence="2">Uncharacterized protein</fullName>
    </submittedName>
</protein>
<organism evidence="2 3">
    <name type="scientific">Phyllosticta citricarpa</name>
    <dbReference type="NCBI Taxonomy" id="55181"/>
    <lineage>
        <taxon>Eukaryota</taxon>
        <taxon>Fungi</taxon>
        <taxon>Dikarya</taxon>
        <taxon>Ascomycota</taxon>
        <taxon>Pezizomycotina</taxon>
        <taxon>Dothideomycetes</taxon>
        <taxon>Dothideomycetes incertae sedis</taxon>
        <taxon>Botryosphaeriales</taxon>
        <taxon>Phyllostictaceae</taxon>
        <taxon>Phyllosticta</taxon>
    </lineage>
</organism>
<gene>
    <name evidence="2" type="ORF">IWX46DRAFT_626296</name>
</gene>
<accession>A0ABR1MJA1</accession>